<dbReference type="AlphaFoldDB" id="A0A8J3E2Q4"/>
<keyword evidence="3" id="KW-1185">Reference proteome</keyword>
<dbReference type="Proteomes" id="UP000646365">
    <property type="component" value="Unassembled WGS sequence"/>
</dbReference>
<dbReference type="EMBL" id="BMJQ01000004">
    <property type="protein sequence ID" value="GGF12283.1"/>
    <property type="molecule type" value="Genomic_DNA"/>
</dbReference>
<evidence type="ECO:0000313" key="2">
    <source>
        <dbReference type="EMBL" id="GGF12283.1"/>
    </source>
</evidence>
<dbReference type="Pfam" id="PF02410">
    <property type="entry name" value="RsfS"/>
    <property type="match status" value="1"/>
</dbReference>
<comment type="similarity">
    <text evidence="1">Belongs to the Iojap/RsfS family.</text>
</comment>
<dbReference type="SUPFAM" id="SSF81301">
    <property type="entry name" value="Nucleotidyltransferase"/>
    <property type="match status" value="1"/>
</dbReference>
<dbReference type="InterPro" id="IPR004394">
    <property type="entry name" value="Iojap/RsfS/C7orf30"/>
</dbReference>
<proteinExistence type="inferred from homology"/>
<dbReference type="Gene3D" id="3.30.460.10">
    <property type="entry name" value="Beta Polymerase, domain 2"/>
    <property type="match status" value="1"/>
</dbReference>
<dbReference type="GO" id="GO:0043023">
    <property type="term" value="F:ribosomal large subunit binding"/>
    <property type="evidence" value="ECO:0007669"/>
    <property type="project" value="TreeGrafter"/>
</dbReference>
<evidence type="ECO:0000313" key="3">
    <source>
        <dbReference type="Proteomes" id="UP000646365"/>
    </source>
</evidence>
<evidence type="ECO:0000256" key="1">
    <source>
        <dbReference type="ARBA" id="ARBA00010574"/>
    </source>
</evidence>
<dbReference type="GO" id="GO:0017148">
    <property type="term" value="P:negative regulation of translation"/>
    <property type="evidence" value="ECO:0007669"/>
    <property type="project" value="TreeGrafter"/>
</dbReference>
<dbReference type="PANTHER" id="PTHR21043:SF0">
    <property type="entry name" value="MITOCHONDRIAL ASSEMBLY OF RIBOSOMAL LARGE SUBUNIT PROTEIN 1"/>
    <property type="match status" value="1"/>
</dbReference>
<dbReference type="GO" id="GO:0090071">
    <property type="term" value="P:negative regulation of ribosome biogenesis"/>
    <property type="evidence" value="ECO:0007669"/>
    <property type="project" value="TreeGrafter"/>
</dbReference>
<dbReference type="InterPro" id="IPR043519">
    <property type="entry name" value="NT_sf"/>
</dbReference>
<protein>
    <recommendedName>
        <fullName evidence="4">Ribosome silencing factor</fullName>
    </recommendedName>
</protein>
<dbReference type="NCBIfam" id="TIGR00090">
    <property type="entry name" value="rsfS_iojap_ybeB"/>
    <property type="match status" value="1"/>
</dbReference>
<reference evidence="2" key="2">
    <citation type="submission" date="2020-09" db="EMBL/GenBank/DDBJ databases">
        <authorList>
            <person name="Sun Q."/>
            <person name="Zhou Y."/>
        </authorList>
    </citation>
    <scope>NUCLEOTIDE SEQUENCE</scope>
    <source>
        <strain evidence="2">CGMCC 1.15725</strain>
    </source>
</reference>
<comment type="caution">
    <text evidence="2">The sequence shown here is derived from an EMBL/GenBank/DDBJ whole genome shotgun (WGS) entry which is preliminary data.</text>
</comment>
<accession>A0A8J3E2Q4</accession>
<evidence type="ECO:0008006" key="4">
    <source>
        <dbReference type="Google" id="ProtNLM"/>
    </source>
</evidence>
<reference evidence="2" key="1">
    <citation type="journal article" date="2014" name="Int. J. Syst. Evol. Microbiol.">
        <title>Complete genome sequence of Corynebacterium casei LMG S-19264T (=DSM 44701T), isolated from a smear-ripened cheese.</title>
        <authorList>
            <consortium name="US DOE Joint Genome Institute (JGI-PGF)"/>
            <person name="Walter F."/>
            <person name="Albersmeier A."/>
            <person name="Kalinowski J."/>
            <person name="Ruckert C."/>
        </authorList>
    </citation>
    <scope>NUCLEOTIDE SEQUENCE</scope>
    <source>
        <strain evidence="2">CGMCC 1.15725</strain>
    </source>
</reference>
<dbReference type="PANTHER" id="PTHR21043">
    <property type="entry name" value="IOJAP SUPERFAMILY ORTHOLOG"/>
    <property type="match status" value="1"/>
</dbReference>
<sequence>MVIASGRSSRQVTALAEQIASKLKDMGQGRVSVEGKAQGDWVLLDAGDVIIHIFRPEVREFYKLEKMWSGPSELPQAVHRA</sequence>
<name>A0A8J3E2Q4_9PROT</name>
<gene>
    <name evidence="2" type="ORF">GCM10011611_17360</name>
</gene>
<organism evidence="2 3">
    <name type="scientific">Aliidongia dinghuensis</name>
    <dbReference type="NCBI Taxonomy" id="1867774"/>
    <lineage>
        <taxon>Bacteria</taxon>
        <taxon>Pseudomonadati</taxon>
        <taxon>Pseudomonadota</taxon>
        <taxon>Alphaproteobacteria</taxon>
        <taxon>Rhodospirillales</taxon>
        <taxon>Dongiaceae</taxon>
        <taxon>Aliidongia</taxon>
    </lineage>
</organism>